<dbReference type="Gene3D" id="2.40.50.140">
    <property type="entry name" value="Nucleic acid-binding proteins"/>
    <property type="match status" value="1"/>
</dbReference>
<keyword evidence="1 4" id="KW-0227">DNA damage</keyword>
<dbReference type="Proteomes" id="UP000659388">
    <property type="component" value="Unassembled WGS sequence"/>
</dbReference>
<dbReference type="SUPFAM" id="SSF57863">
    <property type="entry name" value="ArfGap/RecO-like zinc finger"/>
    <property type="match status" value="1"/>
</dbReference>
<dbReference type="HAMAP" id="MF_00201">
    <property type="entry name" value="RecO"/>
    <property type="match status" value="1"/>
</dbReference>
<dbReference type="SUPFAM" id="SSF50249">
    <property type="entry name" value="Nucleic acid-binding proteins"/>
    <property type="match status" value="1"/>
</dbReference>
<dbReference type="GO" id="GO:0006302">
    <property type="term" value="P:double-strand break repair"/>
    <property type="evidence" value="ECO:0007669"/>
    <property type="project" value="TreeGrafter"/>
</dbReference>
<proteinExistence type="inferred from homology"/>
<dbReference type="Pfam" id="PF11967">
    <property type="entry name" value="RecO_N"/>
    <property type="match status" value="1"/>
</dbReference>
<evidence type="ECO:0000313" key="7">
    <source>
        <dbReference type="Proteomes" id="UP000659388"/>
    </source>
</evidence>
<comment type="function">
    <text evidence="4">Involved in DNA repair and RecF pathway recombination.</text>
</comment>
<dbReference type="GO" id="GO:0006310">
    <property type="term" value="P:DNA recombination"/>
    <property type="evidence" value="ECO:0007669"/>
    <property type="project" value="UniProtKB-UniRule"/>
</dbReference>
<protein>
    <recommendedName>
        <fullName evidence="4">DNA repair protein RecO</fullName>
    </recommendedName>
    <alternativeName>
        <fullName evidence="4">Recombination protein O</fullName>
    </alternativeName>
</protein>
<dbReference type="EMBL" id="JAESIY010000006">
    <property type="protein sequence ID" value="MBL3656850.1"/>
    <property type="molecule type" value="Genomic_DNA"/>
</dbReference>
<dbReference type="InterPro" id="IPR022572">
    <property type="entry name" value="DNA_rep/recomb_RecO_N"/>
</dbReference>
<dbReference type="InterPro" id="IPR012340">
    <property type="entry name" value="NA-bd_OB-fold"/>
</dbReference>
<dbReference type="AlphaFoldDB" id="A0A937F9N6"/>
<keyword evidence="7" id="KW-1185">Reference proteome</keyword>
<evidence type="ECO:0000256" key="4">
    <source>
        <dbReference type="HAMAP-Rule" id="MF_00201"/>
    </source>
</evidence>
<comment type="similarity">
    <text evidence="4">Belongs to the RecO family.</text>
</comment>
<dbReference type="InterPro" id="IPR003717">
    <property type="entry name" value="RecO"/>
</dbReference>
<evidence type="ECO:0000256" key="3">
    <source>
        <dbReference type="ARBA" id="ARBA00023204"/>
    </source>
</evidence>
<sequence length="220" mass="25727">MLHKTRGVVFKYFKYRDTSIIVKVFTEAFGLQTYIVNGVRSKSSRSRIALYQPLTLLDMVVYKKNATEINRISEVKCNHPFSTISTDIKKTYIAIFLAEVLYKCVKEEEEDVSDLFNFIYHSIEILDHLESGYENFHLQFLLKLSHYLGFGLESPKDHFLTMEDEDLGLLTHLVNNSYEAHVKISNSLRRTLLDHIVRFYKVHIESLKEINSLNILKEVI</sequence>
<dbReference type="NCBIfam" id="TIGR00613">
    <property type="entry name" value="reco"/>
    <property type="match status" value="1"/>
</dbReference>
<dbReference type="RefSeq" id="WP_202244647.1">
    <property type="nucleotide sequence ID" value="NZ_JAESIY010000006.1"/>
</dbReference>
<dbReference type="PANTHER" id="PTHR33991:SF1">
    <property type="entry name" value="DNA REPAIR PROTEIN RECO"/>
    <property type="match status" value="1"/>
</dbReference>
<name>A0A937F9N6_9BACT</name>
<dbReference type="Pfam" id="PF02565">
    <property type="entry name" value="RecO_C"/>
    <property type="match status" value="1"/>
</dbReference>
<gene>
    <name evidence="4 6" type="primary">recO</name>
    <name evidence="6" type="ORF">JL102_11955</name>
</gene>
<keyword evidence="2 4" id="KW-0233">DNA recombination</keyword>
<dbReference type="GO" id="GO:0043590">
    <property type="term" value="C:bacterial nucleoid"/>
    <property type="evidence" value="ECO:0007669"/>
    <property type="project" value="TreeGrafter"/>
</dbReference>
<comment type="caution">
    <text evidence="6">The sequence shown here is derived from an EMBL/GenBank/DDBJ whole genome shotgun (WGS) entry which is preliminary data.</text>
</comment>
<evidence type="ECO:0000256" key="1">
    <source>
        <dbReference type="ARBA" id="ARBA00022763"/>
    </source>
</evidence>
<evidence type="ECO:0000259" key="5">
    <source>
        <dbReference type="Pfam" id="PF11967"/>
    </source>
</evidence>
<dbReference type="PANTHER" id="PTHR33991">
    <property type="entry name" value="DNA REPAIR PROTEIN RECO"/>
    <property type="match status" value="1"/>
</dbReference>
<keyword evidence="3 4" id="KW-0234">DNA repair</keyword>
<dbReference type="InterPro" id="IPR037278">
    <property type="entry name" value="ARFGAP/RecO"/>
</dbReference>
<evidence type="ECO:0000256" key="2">
    <source>
        <dbReference type="ARBA" id="ARBA00023172"/>
    </source>
</evidence>
<organism evidence="6 7">
    <name type="scientific">Fulvivirga sediminis</name>
    <dbReference type="NCBI Taxonomy" id="2803949"/>
    <lineage>
        <taxon>Bacteria</taxon>
        <taxon>Pseudomonadati</taxon>
        <taxon>Bacteroidota</taxon>
        <taxon>Cytophagia</taxon>
        <taxon>Cytophagales</taxon>
        <taxon>Fulvivirgaceae</taxon>
        <taxon>Fulvivirga</taxon>
    </lineage>
</organism>
<accession>A0A937F9N6</accession>
<feature type="domain" description="DNA replication/recombination mediator RecO N-terminal" evidence="5">
    <location>
        <begin position="1"/>
        <end position="81"/>
    </location>
</feature>
<evidence type="ECO:0000313" key="6">
    <source>
        <dbReference type="EMBL" id="MBL3656850.1"/>
    </source>
</evidence>
<reference evidence="6" key="1">
    <citation type="submission" date="2021-01" db="EMBL/GenBank/DDBJ databases">
        <title>Fulvivirga kasyanovii gen. nov., sp nov., a novel member of the phylum Bacteroidetes isolated from seawater in a mussel farm.</title>
        <authorList>
            <person name="Zhao L.-H."/>
            <person name="Wang Z.-J."/>
        </authorList>
    </citation>
    <scope>NUCLEOTIDE SEQUENCE</scope>
    <source>
        <strain evidence="6">2943</strain>
    </source>
</reference>